<proteinExistence type="predicted"/>
<sequence>MADVEDVISQECVQDLFAQATDYVRSLKNLRDEQKLLFYGLFKQATEGPCKTSRPGFWDIVGKAKWESWHQHGKMPQEKAMKIYVQELFSLDPEWDIKYATSDSTPITQEHSSRSSQSMGLSVSTLRGDEDDVISDGNKTAFDWCKEGNDSDGQTPIHYDDDDYFEDDVVDRGDDCVGFQQLLDAHALTNIKDVDGCLPEDATDNKSIKALLQ</sequence>
<dbReference type="PROSITE" id="PS51228">
    <property type="entry name" value="ACB_2"/>
    <property type="match status" value="1"/>
</dbReference>
<evidence type="ECO:0000313" key="4">
    <source>
        <dbReference type="Proteomes" id="UP000001593"/>
    </source>
</evidence>
<evidence type="ECO:0000259" key="2">
    <source>
        <dbReference type="PROSITE" id="PS51228"/>
    </source>
</evidence>
<dbReference type="eggNOG" id="KOG0817">
    <property type="taxonomic scope" value="Eukaryota"/>
</dbReference>
<dbReference type="HOGENOM" id="CLU_050309_1_0_1"/>
<dbReference type="InterPro" id="IPR014352">
    <property type="entry name" value="FERM/acyl-CoA-bd_prot_sf"/>
</dbReference>
<dbReference type="FunCoup" id="A7SZV6">
    <property type="interactions" value="274"/>
</dbReference>
<dbReference type="AlphaFoldDB" id="A7SZV6"/>
<feature type="domain" description="ACB" evidence="2">
    <location>
        <begin position="13"/>
        <end position="97"/>
    </location>
</feature>
<dbReference type="OMA" id="WCKEGND"/>
<dbReference type="PANTHER" id="PTHR23310:SF77">
    <property type="entry name" value="LD25952P"/>
    <property type="match status" value="1"/>
</dbReference>
<gene>
    <name evidence="3" type="ORF">NEMVEDRAFT_v1g220136</name>
</gene>
<evidence type="ECO:0000313" key="3">
    <source>
        <dbReference type="EMBL" id="EDO30754.1"/>
    </source>
</evidence>
<dbReference type="PhylomeDB" id="A7SZV6"/>
<dbReference type="STRING" id="45351.A7SZV6"/>
<dbReference type="PRINTS" id="PR00689">
    <property type="entry name" value="ACOABINDINGP"/>
</dbReference>
<reference evidence="3 4" key="1">
    <citation type="journal article" date="2007" name="Science">
        <title>Sea anemone genome reveals ancestral eumetazoan gene repertoire and genomic organization.</title>
        <authorList>
            <person name="Putnam N.H."/>
            <person name="Srivastava M."/>
            <person name="Hellsten U."/>
            <person name="Dirks B."/>
            <person name="Chapman J."/>
            <person name="Salamov A."/>
            <person name="Terry A."/>
            <person name="Shapiro H."/>
            <person name="Lindquist E."/>
            <person name="Kapitonov V.V."/>
            <person name="Jurka J."/>
            <person name="Genikhovich G."/>
            <person name="Grigoriev I.V."/>
            <person name="Lucas S.M."/>
            <person name="Steele R.E."/>
            <person name="Finnerty J.R."/>
            <person name="Technau U."/>
            <person name="Martindale M.Q."/>
            <person name="Rokhsar D.S."/>
        </authorList>
    </citation>
    <scope>NUCLEOTIDE SEQUENCE [LARGE SCALE GENOMIC DNA]</scope>
    <source>
        <strain evidence="4">CH2 X CH6</strain>
    </source>
</reference>
<dbReference type="PANTHER" id="PTHR23310">
    <property type="entry name" value="ACYL-COA-BINDING PROTEIN, ACBP"/>
    <property type="match status" value="1"/>
</dbReference>
<protein>
    <recommendedName>
        <fullName evidence="2">ACB domain-containing protein</fullName>
    </recommendedName>
</protein>
<dbReference type="InParanoid" id="A7SZV6"/>
<dbReference type="InterPro" id="IPR035984">
    <property type="entry name" value="Acyl-CoA-binding_sf"/>
</dbReference>
<organism evidence="3 4">
    <name type="scientific">Nematostella vectensis</name>
    <name type="common">Starlet sea anemone</name>
    <dbReference type="NCBI Taxonomy" id="45351"/>
    <lineage>
        <taxon>Eukaryota</taxon>
        <taxon>Metazoa</taxon>
        <taxon>Cnidaria</taxon>
        <taxon>Anthozoa</taxon>
        <taxon>Hexacorallia</taxon>
        <taxon>Actiniaria</taxon>
        <taxon>Edwardsiidae</taxon>
        <taxon>Nematostella</taxon>
    </lineage>
</organism>
<dbReference type="GO" id="GO:0000062">
    <property type="term" value="F:fatty-acyl-CoA binding"/>
    <property type="evidence" value="ECO:0000318"/>
    <property type="project" value="GO_Central"/>
</dbReference>
<name>A7SZV6_NEMVE</name>
<keyword evidence="1" id="KW-0446">Lipid-binding</keyword>
<dbReference type="Proteomes" id="UP000001593">
    <property type="component" value="Unassembled WGS sequence"/>
</dbReference>
<dbReference type="SUPFAM" id="SSF47027">
    <property type="entry name" value="Acyl-CoA binding protein"/>
    <property type="match status" value="1"/>
</dbReference>
<dbReference type="Pfam" id="PF00887">
    <property type="entry name" value="ACBP"/>
    <property type="match status" value="1"/>
</dbReference>
<dbReference type="Gene3D" id="1.20.80.10">
    <property type="match status" value="1"/>
</dbReference>
<dbReference type="InterPro" id="IPR000582">
    <property type="entry name" value="Acyl-CoA-binding_protein"/>
</dbReference>
<accession>A7SZV6</accession>
<keyword evidence="4" id="KW-1185">Reference proteome</keyword>
<evidence type="ECO:0000256" key="1">
    <source>
        <dbReference type="ARBA" id="ARBA00023121"/>
    </source>
</evidence>
<dbReference type="EMBL" id="DS469986">
    <property type="protein sequence ID" value="EDO30754.1"/>
    <property type="molecule type" value="Genomic_DNA"/>
</dbReference>